<evidence type="ECO:0000256" key="3">
    <source>
        <dbReference type="ARBA" id="ARBA00023004"/>
    </source>
</evidence>
<dbReference type="Gene3D" id="1.10.760.10">
    <property type="entry name" value="Cytochrome c-like domain"/>
    <property type="match status" value="4"/>
</dbReference>
<dbReference type="Pfam" id="PF13442">
    <property type="entry name" value="Cytochrome_CBB3"/>
    <property type="match status" value="1"/>
</dbReference>
<feature type="chain" id="PRO_5046817873" evidence="5">
    <location>
        <begin position="22"/>
        <end position="541"/>
    </location>
</feature>
<keyword evidence="8" id="KW-1185">Reference proteome</keyword>
<keyword evidence="5" id="KW-0732">Signal</keyword>
<organism evidence="7 8">
    <name type="scientific">Marichromatium gracile</name>
    <name type="common">Chromatium gracile</name>
    <dbReference type="NCBI Taxonomy" id="1048"/>
    <lineage>
        <taxon>Bacteria</taxon>
        <taxon>Pseudomonadati</taxon>
        <taxon>Pseudomonadota</taxon>
        <taxon>Gammaproteobacteria</taxon>
        <taxon>Chromatiales</taxon>
        <taxon>Chromatiaceae</taxon>
        <taxon>Marichromatium</taxon>
    </lineage>
</organism>
<dbReference type="PANTHER" id="PTHR33751">
    <property type="entry name" value="CBB3-TYPE CYTOCHROME C OXIDASE SUBUNIT FIXP"/>
    <property type="match status" value="1"/>
</dbReference>
<dbReference type="Pfam" id="PF21342">
    <property type="entry name" value="SoxA-TsdA_cyt-c"/>
    <property type="match status" value="1"/>
</dbReference>
<name>A0ABR5VPA5_MARGR</name>
<gene>
    <name evidence="7" type="ORF">AY586_06640</name>
</gene>
<accession>A0ABR5VPA5</accession>
<evidence type="ECO:0000313" key="8">
    <source>
        <dbReference type="Proteomes" id="UP000075766"/>
    </source>
</evidence>
<keyword evidence="3 4" id="KW-0408">Iron</keyword>
<feature type="domain" description="Cytochrome c" evidence="6">
    <location>
        <begin position="30"/>
        <end position="111"/>
    </location>
</feature>
<dbReference type="RefSeq" id="WP_062271818.1">
    <property type="nucleotide sequence ID" value="NZ_LSYU01000013.1"/>
</dbReference>
<evidence type="ECO:0000313" key="7">
    <source>
        <dbReference type="EMBL" id="KXX66242.1"/>
    </source>
</evidence>
<keyword evidence="2 4" id="KW-0479">Metal-binding</keyword>
<evidence type="ECO:0000256" key="1">
    <source>
        <dbReference type="ARBA" id="ARBA00022617"/>
    </source>
</evidence>
<evidence type="ECO:0000259" key="6">
    <source>
        <dbReference type="PROSITE" id="PS51007"/>
    </source>
</evidence>
<dbReference type="Proteomes" id="UP000075766">
    <property type="component" value="Unassembled WGS sequence"/>
</dbReference>
<dbReference type="Pfam" id="PF00034">
    <property type="entry name" value="Cytochrom_C"/>
    <property type="match status" value="1"/>
</dbReference>
<protein>
    <submittedName>
        <fullName evidence="7">Cytochrome C</fullName>
    </submittedName>
</protein>
<evidence type="ECO:0000256" key="4">
    <source>
        <dbReference type="PROSITE-ProRule" id="PRU00433"/>
    </source>
</evidence>
<dbReference type="SUPFAM" id="SSF46626">
    <property type="entry name" value="Cytochrome c"/>
    <property type="match status" value="4"/>
</dbReference>
<comment type="caution">
    <text evidence="7">The sequence shown here is derived from an EMBL/GenBank/DDBJ whole genome shotgun (WGS) entry which is preliminary data.</text>
</comment>
<evidence type="ECO:0000256" key="2">
    <source>
        <dbReference type="ARBA" id="ARBA00022723"/>
    </source>
</evidence>
<dbReference type="InterPro" id="IPR009056">
    <property type="entry name" value="Cyt_c-like_dom"/>
</dbReference>
<dbReference type="PROSITE" id="PS51007">
    <property type="entry name" value="CYTC"/>
    <property type="match status" value="3"/>
</dbReference>
<dbReference type="EMBL" id="LSYU01000013">
    <property type="protein sequence ID" value="KXX66242.1"/>
    <property type="molecule type" value="Genomic_DNA"/>
</dbReference>
<reference evidence="7 8" key="1">
    <citation type="submission" date="2016-02" db="EMBL/GenBank/DDBJ databases">
        <title>Genome sequence of Marichromatium gracile YL-28, a purple sulfur bacterium.</title>
        <authorList>
            <person name="Zhao C."/>
            <person name="Hong X."/>
            <person name="Chen S."/>
            <person name="Yang S."/>
        </authorList>
    </citation>
    <scope>NUCLEOTIDE SEQUENCE [LARGE SCALE GENOMIC DNA]</scope>
    <source>
        <strain evidence="7 8">YL28</strain>
    </source>
</reference>
<sequence length="541" mass="56484">MSHLAAVMATALLAVSATALGATPLERGRTLAEQGDAARGIVACAGCHRADGGGDEALGAARLAGLAPAYLATQVERFRAGQRSHPVMSPWAERLEPADITAVSAYYGALAPASNARAPSDVDAAAGRALAETGDWPGRDLPACVRCHGPGGVGAGTVFPPLAGQPYSYLLAQLQAWAAGRRHGEPMALMGAVAGRLDADEQRALAAYFATRPLAVADPADDLPDPSPAPATASVSTPATTVAATDAVVPEHLGAVPAGRAEAASRFTPPGRDALPEGPLGEMVRLGAHLFRHTNTDPRSAPHVGNDQTCAGCHLDNGRRADASPMWAAWVAYPAYRGKNQRVDTMAERIQGCFRYSMNAQDSVSGQVPETNGLVLDALQSYIYWLATGAPTGDTAMSGRGYPRLQPPAEGFDRDRGAVLYAEHCALCHGDGGEGLLVDGEVVFPPLWGPRSYNWGAGMHRVDTAAAFIAANMPLLDTVRFTPQEAWDVAAYINGHERPQDPRFDGSVERTAARFHASPFDLYGEPLGVDGAVLGQGTTAH</sequence>
<feature type="domain" description="Cytochrome c" evidence="6">
    <location>
        <begin position="412"/>
        <end position="497"/>
    </location>
</feature>
<dbReference type="InterPro" id="IPR036909">
    <property type="entry name" value="Cyt_c-like_dom_sf"/>
</dbReference>
<feature type="signal peptide" evidence="5">
    <location>
        <begin position="1"/>
        <end position="21"/>
    </location>
</feature>
<proteinExistence type="predicted"/>
<dbReference type="InterPro" id="IPR050597">
    <property type="entry name" value="Cytochrome_c_Oxidase_Subunit"/>
</dbReference>
<dbReference type="PANTHER" id="PTHR33751:SF11">
    <property type="entry name" value="BLL4483 PROTEIN"/>
    <property type="match status" value="1"/>
</dbReference>
<keyword evidence="1 4" id="KW-0349">Heme</keyword>
<evidence type="ECO:0000256" key="5">
    <source>
        <dbReference type="SAM" id="SignalP"/>
    </source>
</evidence>
<feature type="domain" description="Cytochrome c" evidence="6">
    <location>
        <begin position="122"/>
        <end position="213"/>
    </location>
</feature>